<feature type="compositionally biased region" description="Polar residues" evidence="1">
    <location>
        <begin position="222"/>
        <end position="234"/>
    </location>
</feature>
<feature type="compositionally biased region" description="Low complexity" evidence="1">
    <location>
        <begin position="117"/>
        <end position="133"/>
    </location>
</feature>
<evidence type="ECO:0000313" key="2">
    <source>
        <dbReference type="EMBL" id="BAD72219.1"/>
    </source>
</evidence>
<dbReference type="AlphaFoldDB" id="Q5SNI1"/>
<gene>
    <name evidence="2" type="primary">P0710E05.15</name>
</gene>
<organism evidence="2">
    <name type="scientific">Oryza sativa subsp. japonica</name>
    <name type="common">Rice</name>
    <dbReference type="NCBI Taxonomy" id="39947"/>
    <lineage>
        <taxon>Eukaryota</taxon>
        <taxon>Viridiplantae</taxon>
        <taxon>Streptophyta</taxon>
        <taxon>Embryophyta</taxon>
        <taxon>Tracheophyta</taxon>
        <taxon>Spermatophyta</taxon>
        <taxon>Magnoliopsida</taxon>
        <taxon>Liliopsida</taxon>
        <taxon>Poales</taxon>
        <taxon>Poaceae</taxon>
        <taxon>BOP clade</taxon>
        <taxon>Oryzoideae</taxon>
        <taxon>Oryzeae</taxon>
        <taxon>Oryzinae</taxon>
        <taxon>Oryza</taxon>
        <taxon>Oryza sativa</taxon>
    </lineage>
</organism>
<accession>Q5SNI1</accession>
<protein>
    <submittedName>
        <fullName evidence="2">Uncharacterized protein</fullName>
    </submittedName>
</protein>
<feature type="region of interest" description="Disordered" evidence="1">
    <location>
        <begin position="29"/>
        <end position="196"/>
    </location>
</feature>
<proteinExistence type="predicted"/>
<feature type="compositionally biased region" description="Basic residues" evidence="1">
    <location>
        <begin position="179"/>
        <end position="192"/>
    </location>
</feature>
<name>Q5SNI1_ORYSJ</name>
<feature type="compositionally biased region" description="Basic and acidic residues" evidence="1">
    <location>
        <begin position="103"/>
        <end position="116"/>
    </location>
</feature>
<feature type="region of interest" description="Disordered" evidence="1">
    <location>
        <begin position="214"/>
        <end position="243"/>
    </location>
</feature>
<reference evidence="2" key="1">
    <citation type="journal article" date="2002" name="Nature">
        <title>The genome sequence and structure of rice chromosome 1.</title>
        <authorList>
            <person name="Sasaki T."/>
            <person name="Matsumoto T."/>
            <person name="Yamamoto K."/>
            <person name="Sakata K."/>
            <person name="Baba T."/>
            <person name="Katayose Y."/>
            <person name="Wu J."/>
            <person name="Niimura Y."/>
            <person name="Cheng Z."/>
            <person name="Nagamura Y."/>
            <person name="Antonio B.A."/>
            <person name="Kanamori H."/>
            <person name="Hosokawa S."/>
            <person name="Masukawa M."/>
            <person name="Arikawa K."/>
            <person name="Chiden Y."/>
            <person name="Hayashi M."/>
            <person name="Okamoto M."/>
            <person name="Ando T."/>
            <person name="Aoki H."/>
            <person name="Arita K."/>
            <person name="Hamada M."/>
            <person name="Harada C."/>
            <person name="Hijishita S."/>
            <person name="Honda M."/>
            <person name="Ichikawa Y."/>
            <person name="Idonuma A."/>
            <person name="Iijima M."/>
            <person name="Ikeda M."/>
            <person name="Ikeno M."/>
            <person name="Itoh S."/>
            <person name="Itoh T."/>
            <person name="Itoh Y."/>
            <person name="Itoh Y."/>
            <person name="Iwabuchi A."/>
            <person name="Kamiya K."/>
            <person name="Karasawa W."/>
            <person name="Katagiri S."/>
            <person name="Kikuta A."/>
            <person name="Kobayashi N."/>
            <person name="Kono I."/>
            <person name="Machita K."/>
            <person name="Maehara T."/>
            <person name="Mizuno H."/>
            <person name="Mizubayashi T."/>
            <person name="Mukai Y."/>
            <person name="Nagasaki H."/>
            <person name="Nakashima M."/>
            <person name="Nakama Y."/>
            <person name="Nakamichi Y."/>
            <person name="Nakamura M."/>
            <person name="Namiki N."/>
            <person name="Negishi M."/>
            <person name="Ohta I."/>
            <person name="Ono N."/>
            <person name="Saji S."/>
            <person name="Sakai K."/>
            <person name="Shibata M."/>
            <person name="Shimokawa T."/>
            <person name="Shomura A."/>
            <person name="Song J."/>
            <person name="Takazaki Y."/>
            <person name="Terasawa K."/>
            <person name="Tsuji K."/>
            <person name="Waki K."/>
            <person name="Yamagata H."/>
            <person name="Yamane H."/>
            <person name="Yoshiki S."/>
            <person name="Yoshihara R."/>
            <person name="Yukawa K."/>
            <person name="Zhong H."/>
            <person name="Iwama H."/>
            <person name="Endo T."/>
            <person name="Ito H."/>
            <person name="Hahn J.H."/>
            <person name="Kim H.I."/>
            <person name="Eun M.Y."/>
            <person name="Yano M."/>
            <person name="Jiang J."/>
            <person name="Gojobori T."/>
        </authorList>
    </citation>
    <scope>NUCLEOTIDE SEQUENCE [LARGE SCALE GENOMIC DNA]</scope>
</reference>
<dbReference type="Proteomes" id="UP000817658">
    <property type="component" value="Chromosome 1"/>
</dbReference>
<evidence type="ECO:0000256" key="1">
    <source>
        <dbReference type="SAM" id="MobiDB-lite"/>
    </source>
</evidence>
<feature type="compositionally biased region" description="Gly residues" evidence="1">
    <location>
        <begin position="32"/>
        <end position="52"/>
    </location>
</feature>
<sequence length="243" mass="25172">MDGGCCAEIVQYYMESLEQGGFLIQGRARPLGGAGEVGGGGDGGGDENGGGRGGERVKGGGGDLVGGEAAEEQRRGEEGVGGPHTRNHPARAADARRSLARLDPPRRRGDGEERRAGAVGASGSQQGRRAGVAGAVGGRQEGGEWRGRRRHCSLSATAAPYPPPPLSHRARPPTPLLRSHTRPPKPPLRHCARPPTPPFRLLWPPFWCGGGSFGDEAGRFRSNGSSEQRGTGASSPAPEVLSS</sequence>
<dbReference type="EMBL" id="AP002743">
    <property type="protein sequence ID" value="BAD72219.1"/>
    <property type="molecule type" value="Genomic_DNA"/>
</dbReference>